<protein>
    <submittedName>
        <fullName evidence="1">Uncharacterized protein</fullName>
    </submittedName>
</protein>
<accession>A0A271K8T0</accession>
<sequence>MLRQVRGKPEAGDMISSYALRQAAFSPDSIEAVRDAQPASLPYHIPGLPAKQWSSDDLVLFLDRRKNLRLLPSADLPDGAPAISLPV</sequence>
<dbReference type="OrthoDB" id="9802815at2"/>
<keyword evidence="2" id="KW-1185">Reference proteome</keyword>
<gene>
    <name evidence="1" type="ORF">CIT31_32400</name>
</gene>
<dbReference type="Proteomes" id="UP000215931">
    <property type="component" value="Unassembled WGS sequence"/>
</dbReference>
<reference evidence="1 2" key="1">
    <citation type="submission" date="2017-08" db="EMBL/GenBank/DDBJ databases">
        <title>Mesorhizobium wenxinae sp. nov., a novel rhizobial species isolated from root nodules of chickpea (Cicer arietinum L.).</title>
        <authorList>
            <person name="Zhang J."/>
        </authorList>
    </citation>
    <scope>NUCLEOTIDE SEQUENCE [LARGE SCALE GENOMIC DNA]</scope>
    <source>
        <strain evidence="2">WYCCWR 10019</strain>
    </source>
</reference>
<comment type="caution">
    <text evidence="1">The sequence shown here is derived from an EMBL/GenBank/DDBJ whole genome shotgun (WGS) entry which is preliminary data.</text>
</comment>
<dbReference type="AlphaFoldDB" id="A0A271K8T0"/>
<organism evidence="1 2">
    <name type="scientific">Mesorhizobium wenxiniae</name>
    <dbReference type="NCBI Taxonomy" id="2014805"/>
    <lineage>
        <taxon>Bacteria</taxon>
        <taxon>Pseudomonadati</taxon>
        <taxon>Pseudomonadota</taxon>
        <taxon>Alphaproteobacteria</taxon>
        <taxon>Hyphomicrobiales</taxon>
        <taxon>Phyllobacteriaceae</taxon>
        <taxon>Mesorhizobium</taxon>
    </lineage>
</organism>
<dbReference type="EMBL" id="NPKH01000041">
    <property type="protein sequence ID" value="PAP91379.1"/>
    <property type="molecule type" value="Genomic_DNA"/>
</dbReference>
<proteinExistence type="predicted"/>
<evidence type="ECO:0000313" key="1">
    <source>
        <dbReference type="EMBL" id="PAP91379.1"/>
    </source>
</evidence>
<evidence type="ECO:0000313" key="2">
    <source>
        <dbReference type="Proteomes" id="UP000215931"/>
    </source>
</evidence>
<name>A0A271K8T0_9HYPH</name>
<dbReference type="RefSeq" id="WP_095521911.1">
    <property type="nucleotide sequence ID" value="NZ_NPKH01000041.1"/>
</dbReference>